<dbReference type="InterPro" id="IPR037185">
    <property type="entry name" value="EmrE-like"/>
</dbReference>
<proteinExistence type="inferred from homology"/>
<dbReference type="Proteomes" id="UP001139516">
    <property type="component" value="Unassembled WGS sequence"/>
</dbReference>
<reference evidence="8" key="1">
    <citation type="submission" date="2022-04" db="EMBL/GenBank/DDBJ databases">
        <title>Roseomonas acroporae sp. nov., isolated from coral Acropora digitifera.</title>
        <authorList>
            <person name="Sun H."/>
        </authorList>
    </citation>
    <scope>NUCLEOTIDE SEQUENCE</scope>
    <source>
        <strain evidence="8">NAR14</strain>
    </source>
</reference>
<dbReference type="PANTHER" id="PTHR22911">
    <property type="entry name" value="ACYL-MALONYL CONDENSING ENZYME-RELATED"/>
    <property type="match status" value="1"/>
</dbReference>
<name>A0A9X2BUU0_9PROT</name>
<protein>
    <submittedName>
        <fullName evidence="8">DMT family transporter</fullName>
    </submittedName>
</protein>
<dbReference type="GO" id="GO:0016020">
    <property type="term" value="C:membrane"/>
    <property type="evidence" value="ECO:0007669"/>
    <property type="project" value="UniProtKB-SubCell"/>
</dbReference>
<keyword evidence="5 6" id="KW-0472">Membrane</keyword>
<dbReference type="PANTHER" id="PTHR22911:SF6">
    <property type="entry name" value="SOLUTE CARRIER FAMILY 35 MEMBER G1"/>
    <property type="match status" value="1"/>
</dbReference>
<sequence>MPSAHPPPAPSHGPARHDIRRGALCMVAATLCFSAMFALVKALGDRIHFAEMMFFRSLIALPVMFWMVTHVGGLRMLATKRLGGHALRAVTSFVAMSLGFYAATLLPLAALMGLTYTAPLFVTILSIPMLGEQVGRHRWGAVVVGFLGILVVAASGSGGTGPAGTGTLLLLGAFCAVLNGFFSALSTLQVRQLSATEPSATIVLWQSLLIALLTGLALPFIWVTPGWTEMGLLVLLGIVGGIGQLAWTEAYASAQASSLGVYTYSGIVWAMLLGWAVWGEVPGLGTLLGAALIIAAGLYILRRELLRKRLRAG</sequence>
<feature type="transmembrane region" description="Helical" evidence="6">
    <location>
        <begin position="21"/>
        <end position="40"/>
    </location>
</feature>
<evidence type="ECO:0000256" key="1">
    <source>
        <dbReference type="ARBA" id="ARBA00004141"/>
    </source>
</evidence>
<evidence type="ECO:0000256" key="2">
    <source>
        <dbReference type="ARBA" id="ARBA00009853"/>
    </source>
</evidence>
<dbReference type="SUPFAM" id="SSF103481">
    <property type="entry name" value="Multidrug resistance efflux transporter EmrE"/>
    <property type="match status" value="2"/>
</dbReference>
<feature type="transmembrane region" description="Helical" evidence="6">
    <location>
        <begin position="139"/>
        <end position="156"/>
    </location>
</feature>
<dbReference type="EMBL" id="JALPRX010000070">
    <property type="protein sequence ID" value="MCK8785907.1"/>
    <property type="molecule type" value="Genomic_DNA"/>
</dbReference>
<keyword evidence="9" id="KW-1185">Reference proteome</keyword>
<evidence type="ECO:0000256" key="6">
    <source>
        <dbReference type="SAM" id="Phobius"/>
    </source>
</evidence>
<feature type="transmembrane region" description="Helical" evidence="6">
    <location>
        <begin position="109"/>
        <end position="127"/>
    </location>
</feature>
<comment type="caution">
    <text evidence="8">The sequence shown here is derived from an EMBL/GenBank/DDBJ whole genome shotgun (WGS) entry which is preliminary data.</text>
</comment>
<feature type="transmembrane region" description="Helical" evidence="6">
    <location>
        <begin position="168"/>
        <end position="190"/>
    </location>
</feature>
<comment type="subcellular location">
    <subcellularLocation>
        <location evidence="1">Membrane</location>
        <topology evidence="1">Multi-pass membrane protein</topology>
    </subcellularLocation>
</comment>
<feature type="transmembrane region" description="Helical" evidence="6">
    <location>
        <begin position="52"/>
        <end position="74"/>
    </location>
</feature>
<feature type="domain" description="EamA" evidence="7">
    <location>
        <begin position="171"/>
        <end position="300"/>
    </location>
</feature>
<evidence type="ECO:0000256" key="3">
    <source>
        <dbReference type="ARBA" id="ARBA00022692"/>
    </source>
</evidence>
<accession>A0A9X2BUU0</accession>
<feature type="transmembrane region" description="Helical" evidence="6">
    <location>
        <begin position="259"/>
        <end position="278"/>
    </location>
</feature>
<keyword evidence="3 6" id="KW-0812">Transmembrane</keyword>
<evidence type="ECO:0000256" key="4">
    <source>
        <dbReference type="ARBA" id="ARBA00022989"/>
    </source>
</evidence>
<dbReference type="RefSeq" id="WP_248668025.1">
    <property type="nucleotide sequence ID" value="NZ_JALPRX010000070.1"/>
</dbReference>
<comment type="similarity">
    <text evidence="2">Belongs to the drug/metabolite transporter (DMT) superfamily. 10 TMS drug/metabolite exporter (DME) (TC 2.A.7.3) family.</text>
</comment>
<dbReference type="AlphaFoldDB" id="A0A9X2BUU0"/>
<keyword evidence="4 6" id="KW-1133">Transmembrane helix</keyword>
<feature type="transmembrane region" description="Helical" evidence="6">
    <location>
        <begin position="202"/>
        <end position="224"/>
    </location>
</feature>
<dbReference type="Pfam" id="PF00892">
    <property type="entry name" value="EamA"/>
    <property type="match status" value="2"/>
</dbReference>
<feature type="domain" description="EamA" evidence="7">
    <location>
        <begin position="21"/>
        <end position="152"/>
    </location>
</feature>
<feature type="transmembrane region" description="Helical" evidence="6">
    <location>
        <begin position="230"/>
        <end position="247"/>
    </location>
</feature>
<evidence type="ECO:0000256" key="5">
    <source>
        <dbReference type="ARBA" id="ARBA00023136"/>
    </source>
</evidence>
<organism evidence="8 9">
    <name type="scientific">Roseomonas acroporae</name>
    <dbReference type="NCBI Taxonomy" id="2937791"/>
    <lineage>
        <taxon>Bacteria</taxon>
        <taxon>Pseudomonadati</taxon>
        <taxon>Pseudomonadota</taxon>
        <taxon>Alphaproteobacteria</taxon>
        <taxon>Acetobacterales</taxon>
        <taxon>Roseomonadaceae</taxon>
        <taxon>Roseomonas</taxon>
    </lineage>
</organism>
<evidence type="ECO:0000313" key="8">
    <source>
        <dbReference type="EMBL" id="MCK8785907.1"/>
    </source>
</evidence>
<evidence type="ECO:0000259" key="7">
    <source>
        <dbReference type="Pfam" id="PF00892"/>
    </source>
</evidence>
<evidence type="ECO:0000313" key="9">
    <source>
        <dbReference type="Proteomes" id="UP001139516"/>
    </source>
</evidence>
<feature type="transmembrane region" description="Helical" evidence="6">
    <location>
        <begin position="284"/>
        <end position="301"/>
    </location>
</feature>
<gene>
    <name evidence="8" type="ORF">M0638_16125</name>
</gene>
<dbReference type="InterPro" id="IPR000620">
    <property type="entry name" value="EamA_dom"/>
</dbReference>